<reference evidence="3 4" key="1">
    <citation type="submission" date="2016-10" db="EMBL/GenBank/DDBJ databases">
        <authorList>
            <person name="de Groot N.N."/>
        </authorList>
    </citation>
    <scope>NUCLEOTIDE SEQUENCE [LARGE SCALE GENOMIC DNA]</scope>
    <source>
        <strain evidence="3 4">DSM 12130</strain>
    </source>
</reference>
<dbReference type="PANTHER" id="PTHR42760:SF83">
    <property type="entry name" value="(3R)-3-HYDROXYACYL-COA DEHYDROGENASE"/>
    <property type="match status" value="1"/>
</dbReference>
<protein>
    <submittedName>
        <fullName evidence="3">3-oxoacyl-[acyl-carrier protein] reductase</fullName>
    </submittedName>
</protein>
<dbReference type="Pfam" id="PF13561">
    <property type="entry name" value="adh_short_C2"/>
    <property type="match status" value="1"/>
</dbReference>
<organism evidence="3 4">
    <name type="scientific">Desulforhopalus singaporensis</name>
    <dbReference type="NCBI Taxonomy" id="91360"/>
    <lineage>
        <taxon>Bacteria</taxon>
        <taxon>Pseudomonadati</taxon>
        <taxon>Thermodesulfobacteriota</taxon>
        <taxon>Desulfobulbia</taxon>
        <taxon>Desulfobulbales</taxon>
        <taxon>Desulfocapsaceae</taxon>
        <taxon>Desulforhopalus</taxon>
    </lineage>
</organism>
<dbReference type="GO" id="GO:0048038">
    <property type="term" value="F:quinone binding"/>
    <property type="evidence" value="ECO:0007669"/>
    <property type="project" value="TreeGrafter"/>
</dbReference>
<dbReference type="InterPro" id="IPR036291">
    <property type="entry name" value="NAD(P)-bd_dom_sf"/>
</dbReference>
<dbReference type="GO" id="GO:0006633">
    <property type="term" value="P:fatty acid biosynthetic process"/>
    <property type="evidence" value="ECO:0007669"/>
    <property type="project" value="TreeGrafter"/>
</dbReference>
<dbReference type="EMBL" id="FNJI01000053">
    <property type="protein sequence ID" value="SDP78991.1"/>
    <property type="molecule type" value="Genomic_DNA"/>
</dbReference>
<dbReference type="FunFam" id="3.40.50.720:FF:000084">
    <property type="entry name" value="Short-chain dehydrogenase reductase"/>
    <property type="match status" value="1"/>
</dbReference>
<dbReference type="SUPFAM" id="SSF51735">
    <property type="entry name" value="NAD(P)-binding Rossmann-fold domains"/>
    <property type="match status" value="1"/>
</dbReference>
<evidence type="ECO:0000256" key="1">
    <source>
        <dbReference type="ARBA" id="ARBA00006484"/>
    </source>
</evidence>
<comment type="similarity">
    <text evidence="1">Belongs to the short-chain dehydrogenases/reductases (SDR) family.</text>
</comment>
<gene>
    <name evidence="3" type="ORF">SAMN05660330_04124</name>
</gene>
<sequence length="253" mass="26977">MSTTQLNLNKKVVFITGGGSGIGAATTDIFIKNGAKVISSDFSFPAVELSDVDFNLNPVKIPLDVRRKEQVSKVVNMIIEKLGNLDVVVNSAGIFKETSVFEITEEEWDNMMAVNAKGTFFVCQAALRYMIKQKKGSIVNISSESGLTGGSFSGAHYSASKAAVIGMTKSLAKLSAPYGVRVNSIAPGSISTPMINHLLTDAEPFKNEIIDHIPLNRIGEPIEIANVINFLASEEASYITGACISVNGGTLMP</sequence>
<keyword evidence="4" id="KW-1185">Reference proteome</keyword>
<evidence type="ECO:0000313" key="3">
    <source>
        <dbReference type="EMBL" id="SDP78991.1"/>
    </source>
</evidence>
<dbReference type="InterPro" id="IPR002347">
    <property type="entry name" value="SDR_fam"/>
</dbReference>
<proteinExistence type="inferred from homology"/>
<dbReference type="Gene3D" id="3.40.50.720">
    <property type="entry name" value="NAD(P)-binding Rossmann-like Domain"/>
    <property type="match status" value="1"/>
</dbReference>
<dbReference type="Proteomes" id="UP000199073">
    <property type="component" value="Unassembled WGS sequence"/>
</dbReference>
<evidence type="ECO:0000313" key="4">
    <source>
        <dbReference type="Proteomes" id="UP000199073"/>
    </source>
</evidence>
<evidence type="ECO:0000256" key="2">
    <source>
        <dbReference type="ARBA" id="ARBA00023002"/>
    </source>
</evidence>
<keyword evidence="2" id="KW-0560">Oxidoreductase</keyword>
<dbReference type="PANTHER" id="PTHR42760">
    <property type="entry name" value="SHORT-CHAIN DEHYDROGENASES/REDUCTASES FAMILY MEMBER"/>
    <property type="match status" value="1"/>
</dbReference>
<dbReference type="NCBIfam" id="NF005559">
    <property type="entry name" value="PRK07231.1"/>
    <property type="match status" value="1"/>
</dbReference>
<dbReference type="PRINTS" id="PR00081">
    <property type="entry name" value="GDHRDH"/>
</dbReference>
<accession>A0A1H0VL20</accession>
<dbReference type="RefSeq" id="WP_176761357.1">
    <property type="nucleotide sequence ID" value="NZ_FNJI01000053.1"/>
</dbReference>
<dbReference type="PRINTS" id="PR00080">
    <property type="entry name" value="SDRFAMILY"/>
</dbReference>
<dbReference type="AlphaFoldDB" id="A0A1H0VL20"/>
<dbReference type="GO" id="GO:0016616">
    <property type="term" value="F:oxidoreductase activity, acting on the CH-OH group of donors, NAD or NADP as acceptor"/>
    <property type="evidence" value="ECO:0007669"/>
    <property type="project" value="TreeGrafter"/>
</dbReference>
<dbReference type="STRING" id="91360.SAMN05660330_04124"/>
<name>A0A1H0VL20_9BACT</name>